<dbReference type="PANTHER" id="PTHR35154:SF3">
    <property type="entry name" value="GBP PROTEIN"/>
    <property type="match status" value="1"/>
</dbReference>
<evidence type="ECO:0000256" key="2">
    <source>
        <dbReference type="SAM" id="MobiDB-lite"/>
    </source>
</evidence>
<protein>
    <submittedName>
        <fullName evidence="3">Uncharacterized protein</fullName>
    </submittedName>
</protein>
<evidence type="ECO:0000313" key="4">
    <source>
        <dbReference type="Proteomes" id="UP000494165"/>
    </source>
</evidence>
<evidence type="ECO:0000313" key="3">
    <source>
        <dbReference type="EMBL" id="CAB3378246.1"/>
    </source>
</evidence>
<dbReference type="InterPro" id="IPR008014">
    <property type="entry name" value="GSK3-bd"/>
</dbReference>
<feature type="region of interest" description="Disordered" evidence="2">
    <location>
        <begin position="62"/>
        <end position="87"/>
    </location>
</feature>
<proteinExistence type="inferred from homology"/>
<comment type="caution">
    <text evidence="3">The sequence shown here is derived from an EMBL/GenBank/DDBJ whole genome shotgun (WGS) entry which is preliminary data.</text>
</comment>
<keyword evidence="4" id="KW-1185">Reference proteome</keyword>
<name>A0A8S1D7R2_9INSE</name>
<dbReference type="EMBL" id="CADEPI010000161">
    <property type="protein sequence ID" value="CAB3378246.1"/>
    <property type="molecule type" value="Genomic_DNA"/>
</dbReference>
<gene>
    <name evidence="3" type="ORF">CLODIP_2_CD11240</name>
</gene>
<dbReference type="OrthoDB" id="6381246at2759"/>
<comment type="similarity">
    <text evidence="1">Belongs to the GSK-3-binding protein family.</text>
</comment>
<reference evidence="3 4" key="1">
    <citation type="submission" date="2020-04" db="EMBL/GenBank/DDBJ databases">
        <authorList>
            <person name="Alioto T."/>
            <person name="Alioto T."/>
            <person name="Gomez Garrido J."/>
        </authorList>
    </citation>
    <scope>NUCLEOTIDE SEQUENCE [LARGE SCALE GENOMIC DNA]</scope>
</reference>
<dbReference type="GO" id="GO:0005737">
    <property type="term" value="C:cytoplasm"/>
    <property type="evidence" value="ECO:0007669"/>
    <property type="project" value="TreeGrafter"/>
</dbReference>
<dbReference type="PANTHER" id="PTHR35154">
    <property type="entry name" value="GBP PROTEIN"/>
    <property type="match status" value="1"/>
</dbReference>
<sequence>MPSKEQLLLSSSFPYVDTAVSSSDPVAAENHPAMRAEAAFLSQDMEQLVCEIKENLRLTGFKHHRGSSHSSRRLSRASPYPTSFSTSCPCKEKCLCRRKRTARGSAASSEDPYERLQELLRDGSLIKEAVRRLKIGLSPKQRYYYEDSDESTTEFPAAKFASCDS</sequence>
<dbReference type="AlphaFoldDB" id="A0A8S1D7R2"/>
<dbReference type="Pfam" id="PF05350">
    <property type="entry name" value="GSK-3_bind"/>
    <property type="match status" value="1"/>
</dbReference>
<organism evidence="3 4">
    <name type="scientific">Cloeon dipterum</name>
    <dbReference type="NCBI Taxonomy" id="197152"/>
    <lineage>
        <taxon>Eukaryota</taxon>
        <taxon>Metazoa</taxon>
        <taxon>Ecdysozoa</taxon>
        <taxon>Arthropoda</taxon>
        <taxon>Hexapoda</taxon>
        <taxon>Insecta</taxon>
        <taxon>Pterygota</taxon>
        <taxon>Palaeoptera</taxon>
        <taxon>Ephemeroptera</taxon>
        <taxon>Pisciforma</taxon>
        <taxon>Baetidae</taxon>
        <taxon>Cloeon</taxon>
    </lineage>
</organism>
<feature type="compositionally biased region" description="Basic residues" evidence="2">
    <location>
        <begin position="62"/>
        <end position="75"/>
    </location>
</feature>
<evidence type="ECO:0000256" key="1">
    <source>
        <dbReference type="ARBA" id="ARBA00010422"/>
    </source>
</evidence>
<dbReference type="Proteomes" id="UP000494165">
    <property type="component" value="Unassembled WGS sequence"/>
</dbReference>
<accession>A0A8S1D7R2</accession>